<sequence length="116" mass="13534">MKTLSKMLINTKPLINSNFQWDTQPNRLRESLQALAQAMKFPITSFSVLSLKIFKERDCPPTITIQTWILSLCREADTAWRKLRAATRHRKLCPRKYTLTSCQNRGSERSCLTIIY</sequence>
<name>A0A8J8P2C8_HALGN</name>
<proteinExistence type="predicted"/>
<accession>A0A8J8P2C8</accession>
<dbReference type="EMBL" id="RRYP01001681">
    <property type="protein sequence ID" value="TNV85618.1"/>
    <property type="molecule type" value="Genomic_DNA"/>
</dbReference>
<dbReference type="Proteomes" id="UP000785679">
    <property type="component" value="Unassembled WGS sequence"/>
</dbReference>
<protein>
    <submittedName>
        <fullName evidence="1">Uncharacterized protein</fullName>
    </submittedName>
</protein>
<reference evidence="1" key="1">
    <citation type="submission" date="2019-06" db="EMBL/GenBank/DDBJ databases">
        <authorList>
            <person name="Zheng W."/>
        </authorList>
    </citation>
    <scope>NUCLEOTIDE SEQUENCE</scope>
    <source>
        <strain evidence="1">QDHG01</strain>
    </source>
</reference>
<organism evidence="1 2">
    <name type="scientific">Halteria grandinella</name>
    <dbReference type="NCBI Taxonomy" id="5974"/>
    <lineage>
        <taxon>Eukaryota</taxon>
        <taxon>Sar</taxon>
        <taxon>Alveolata</taxon>
        <taxon>Ciliophora</taxon>
        <taxon>Intramacronucleata</taxon>
        <taxon>Spirotrichea</taxon>
        <taxon>Stichotrichia</taxon>
        <taxon>Sporadotrichida</taxon>
        <taxon>Halteriidae</taxon>
        <taxon>Halteria</taxon>
    </lineage>
</organism>
<dbReference type="AlphaFoldDB" id="A0A8J8P2C8"/>
<gene>
    <name evidence="1" type="ORF">FGO68_gene14084</name>
</gene>
<evidence type="ECO:0000313" key="1">
    <source>
        <dbReference type="EMBL" id="TNV85618.1"/>
    </source>
</evidence>
<evidence type="ECO:0000313" key="2">
    <source>
        <dbReference type="Proteomes" id="UP000785679"/>
    </source>
</evidence>
<comment type="caution">
    <text evidence="1">The sequence shown here is derived from an EMBL/GenBank/DDBJ whole genome shotgun (WGS) entry which is preliminary data.</text>
</comment>
<keyword evidence="2" id="KW-1185">Reference proteome</keyword>